<evidence type="ECO:0000256" key="5">
    <source>
        <dbReference type="ARBA" id="ARBA00022989"/>
    </source>
</evidence>
<dbReference type="PANTHER" id="PTHR43731">
    <property type="entry name" value="RHOMBOID PROTEASE"/>
    <property type="match status" value="1"/>
</dbReference>
<organism evidence="11 12">
    <name type="scientific">Janibacter limosus</name>
    <dbReference type="NCBI Taxonomy" id="53458"/>
    <lineage>
        <taxon>Bacteria</taxon>
        <taxon>Bacillati</taxon>
        <taxon>Actinomycetota</taxon>
        <taxon>Actinomycetes</taxon>
        <taxon>Micrococcales</taxon>
        <taxon>Intrasporangiaceae</taxon>
        <taxon>Janibacter</taxon>
    </lineage>
</organism>
<dbReference type="AlphaFoldDB" id="A0A4P6MZN2"/>
<feature type="transmembrane region" description="Helical" evidence="8">
    <location>
        <begin position="212"/>
        <end position="230"/>
    </location>
</feature>
<evidence type="ECO:0000256" key="2">
    <source>
        <dbReference type="ARBA" id="ARBA00009045"/>
    </source>
</evidence>
<feature type="transmembrane region" description="Helical" evidence="8">
    <location>
        <begin position="82"/>
        <end position="100"/>
    </location>
</feature>
<dbReference type="Pfam" id="PF00643">
    <property type="entry name" value="zf-B_box"/>
    <property type="match status" value="1"/>
</dbReference>
<dbReference type="STRING" id="1216970.GCA_001570985_00687"/>
<evidence type="ECO:0000313" key="12">
    <source>
        <dbReference type="Proteomes" id="UP000290408"/>
    </source>
</evidence>
<dbReference type="Gene3D" id="1.20.1540.10">
    <property type="entry name" value="Rhomboid-like"/>
    <property type="match status" value="1"/>
</dbReference>
<dbReference type="InterPro" id="IPR022764">
    <property type="entry name" value="Peptidase_S54_rhomboid_dom"/>
</dbReference>
<protein>
    <submittedName>
        <fullName evidence="11">Rhomboid family intramembrane serine protease</fullName>
    </submittedName>
</protein>
<feature type="domain" description="B box-type" evidence="9">
    <location>
        <begin position="17"/>
        <end position="46"/>
    </location>
</feature>
<feature type="region of interest" description="Disordered" evidence="7">
    <location>
        <begin position="1"/>
        <end position="21"/>
    </location>
</feature>
<dbReference type="RefSeq" id="WP_130630677.1">
    <property type="nucleotide sequence ID" value="NZ_CP036164.1"/>
</dbReference>
<dbReference type="GO" id="GO:0006508">
    <property type="term" value="P:proteolysis"/>
    <property type="evidence" value="ECO:0007669"/>
    <property type="project" value="UniProtKB-KW"/>
</dbReference>
<dbReference type="InterPro" id="IPR000315">
    <property type="entry name" value="Znf_B-box"/>
</dbReference>
<dbReference type="GO" id="GO:0016020">
    <property type="term" value="C:membrane"/>
    <property type="evidence" value="ECO:0007669"/>
    <property type="project" value="UniProtKB-SubCell"/>
</dbReference>
<accession>A0A4P6MZN2</accession>
<keyword evidence="3 8" id="KW-0812">Transmembrane</keyword>
<feature type="transmembrane region" description="Helical" evidence="8">
    <location>
        <begin position="184"/>
        <end position="205"/>
    </location>
</feature>
<evidence type="ECO:0000256" key="4">
    <source>
        <dbReference type="ARBA" id="ARBA00022801"/>
    </source>
</evidence>
<evidence type="ECO:0000256" key="3">
    <source>
        <dbReference type="ARBA" id="ARBA00022692"/>
    </source>
</evidence>
<evidence type="ECO:0000259" key="9">
    <source>
        <dbReference type="Pfam" id="PF00643"/>
    </source>
</evidence>
<feature type="transmembrane region" description="Helical" evidence="8">
    <location>
        <begin position="157"/>
        <end position="178"/>
    </location>
</feature>
<dbReference type="Pfam" id="PF01694">
    <property type="entry name" value="Rhomboid"/>
    <property type="match status" value="1"/>
</dbReference>
<keyword evidence="6 8" id="KW-0472">Membrane</keyword>
<evidence type="ECO:0000259" key="10">
    <source>
        <dbReference type="Pfam" id="PF01694"/>
    </source>
</evidence>
<keyword evidence="11" id="KW-0645">Protease</keyword>
<gene>
    <name evidence="11" type="ORF">EXU32_15270</name>
</gene>
<reference evidence="11 12" key="1">
    <citation type="submission" date="2019-02" db="EMBL/GenBank/DDBJ databases">
        <title>Genomic data mining of an Antarctic deep-sea actinobacterium, Janibacterlimosus P3-3-X1.</title>
        <authorList>
            <person name="Liao L."/>
            <person name="Chen B."/>
        </authorList>
    </citation>
    <scope>NUCLEOTIDE SEQUENCE [LARGE SCALE GENOMIC DNA]</scope>
    <source>
        <strain evidence="11 12">P3-3-X1</strain>
    </source>
</reference>
<dbReference type="KEGG" id="jli:EXU32_15270"/>
<name>A0A4P6MZN2_9MICO</name>
<dbReference type="CDD" id="cd19756">
    <property type="entry name" value="Bbox2"/>
    <property type="match status" value="1"/>
</dbReference>
<evidence type="ECO:0000256" key="8">
    <source>
        <dbReference type="SAM" id="Phobius"/>
    </source>
</evidence>
<feature type="transmembrane region" description="Helical" evidence="8">
    <location>
        <begin position="236"/>
        <end position="254"/>
    </location>
</feature>
<evidence type="ECO:0000256" key="7">
    <source>
        <dbReference type="SAM" id="MobiDB-lite"/>
    </source>
</evidence>
<dbReference type="SUPFAM" id="SSF144091">
    <property type="entry name" value="Rhomboid-like"/>
    <property type="match status" value="1"/>
</dbReference>
<dbReference type="GO" id="GO:0004252">
    <property type="term" value="F:serine-type endopeptidase activity"/>
    <property type="evidence" value="ECO:0007669"/>
    <property type="project" value="InterPro"/>
</dbReference>
<keyword evidence="5 8" id="KW-1133">Transmembrane helix</keyword>
<dbReference type="GO" id="GO:0008270">
    <property type="term" value="F:zinc ion binding"/>
    <property type="evidence" value="ECO:0007669"/>
    <property type="project" value="InterPro"/>
</dbReference>
<comment type="subcellular location">
    <subcellularLocation>
        <location evidence="1">Membrane</location>
        <topology evidence="1">Multi-pass membrane protein</topology>
    </subcellularLocation>
</comment>
<dbReference type="InterPro" id="IPR035952">
    <property type="entry name" value="Rhomboid-like_sf"/>
</dbReference>
<dbReference type="PANTHER" id="PTHR43731:SF14">
    <property type="entry name" value="PRESENILIN-ASSOCIATED RHOMBOID-LIKE PROTEIN, MITOCHONDRIAL"/>
    <property type="match status" value="1"/>
</dbReference>
<feature type="transmembrane region" description="Helical" evidence="8">
    <location>
        <begin position="120"/>
        <end position="145"/>
    </location>
</feature>
<dbReference type="InterPro" id="IPR050925">
    <property type="entry name" value="Rhomboid_protease_S54"/>
</dbReference>
<feature type="domain" description="Peptidase S54 rhomboid" evidence="10">
    <location>
        <begin position="117"/>
        <end position="251"/>
    </location>
</feature>
<comment type="similarity">
    <text evidence="2">Belongs to the peptidase S54 family.</text>
</comment>
<dbReference type="Proteomes" id="UP000290408">
    <property type="component" value="Chromosome"/>
</dbReference>
<evidence type="ECO:0000313" key="11">
    <source>
        <dbReference type="EMBL" id="QBF47490.1"/>
    </source>
</evidence>
<dbReference type="EMBL" id="CP036164">
    <property type="protein sequence ID" value="QBF47490.1"/>
    <property type="molecule type" value="Genomic_DNA"/>
</dbReference>
<keyword evidence="4" id="KW-0378">Hydrolase</keyword>
<keyword evidence="12" id="KW-1185">Reference proteome</keyword>
<proteinExistence type="inferred from homology"/>
<evidence type="ECO:0000256" key="6">
    <source>
        <dbReference type="ARBA" id="ARBA00023136"/>
    </source>
</evidence>
<dbReference type="OrthoDB" id="9807874at2"/>
<feature type="transmembrane region" description="Helical" evidence="8">
    <location>
        <begin position="261"/>
        <end position="284"/>
    </location>
</feature>
<evidence type="ECO:0000256" key="1">
    <source>
        <dbReference type="ARBA" id="ARBA00004141"/>
    </source>
</evidence>
<sequence length="294" mass="31213">MSQPPSGRVSDGGPGTEVPTCPRHPDRVSYIRCQRCRRPVCPDCQRSAAVGVQCVDCIREQAKGERPRVTVFGGRAGADRPYLTIAIIAICVLVWLGELASPRVFQEVAFAPFLGTSEPWRLITSAFAHSPYQIMHIGFNMLALWMIGGYLEQMLGWARYLALYLVSALAGAVTWLLFQPAMSTTPLVGASGAVFGLFGALFVLNRHLGRDSSGMVAVIGINAVLGFVIPNVAWQAHLGGLIAGGLLALAIAVSRSRGRPALAWVAIVGVLVIVLALGVAKYAASPAPVPLPFA</sequence>